<comment type="caution">
    <text evidence="2">The sequence shown here is derived from an EMBL/GenBank/DDBJ whole genome shotgun (WGS) entry which is preliminary data.</text>
</comment>
<feature type="domain" description="PiggyBac transposable element-derived protein" evidence="1">
    <location>
        <begin position="1"/>
        <end position="75"/>
    </location>
</feature>
<evidence type="ECO:0000313" key="2">
    <source>
        <dbReference type="EMBL" id="KAK9686314.1"/>
    </source>
</evidence>
<dbReference type="PANTHER" id="PTHR46599:SF3">
    <property type="entry name" value="PIGGYBAC TRANSPOSABLE ELEMENT-DERIVED PROTEIN 4"/>
    <property type="match status" value="1"/>
</dbReference>
<dbReference type="EMBL" id="JASPKY010000715">
    <property type="protein sequence ID" value="KAK9686314.1"/>
    <property type="molecule type" value="Genomic_DNA"/>
</dbReference>
<dbReference type="InterPro" id="IPR029526">
    <property type="entry name" value="PGBD"/>
</dbReference>
<dbReference type="AlphaFoldDB" id="A0AAW1IAM2"/>
<sequence>MMCDAKTAYMCSAIPYVGNEIRNLQQPIPTQYILKLIEGIQGTNRNVTLDNWFSSIGKRINKQKSYHGGTIKTRRWHLRVFYGILDAAGINLHVIYKLNNETQLNRFDFLKQLSFHLVEDHLKVRVNIERIPRELRSCIQGIPAMDKNPVMANENVFNRRPGRCAFCPRNRDRKGQTVCALCTKSICAEHRFGLCKQCKEERT</sequence>
<reference evidence="2 3" key="1">
    <citation type="journal article" date="2024" name="BMC Genomics">
        <title>De novo assembly and annotation of Popillia japonica's genome with initial clues to its potential as an invasive pest.</title>
        <authorList>
            <person name="Cucini C."/>
            <person name="Boschi S."/>
            <person name="Funari R."/>
            <person name="Cardaioli E."/>
            <person name="Iannotti N."/>
            <person name="Marturano G."/>
            <person name="Paoli F."/>
            <person name="Bruttini M."/>
            <person name="Carapelli A."/>
            <person name="Frati F."/>
            <person name="Nardi F."/>
        </authorList>
    </citation>
    <scope>NUCLEOTIDE SEQUENCE [LARGE SCALE GENOMIC DNA]</scope>
    <source>
        <strain evidence="2">DMR45628</strain>
    </source>
</reference>
<dbReference type="PANTHER" id="PTHR46599">
    <property type="entry name" value="PIGGYBAC TRANSPOSABLE ELEMENT-DERIVED PROTEIN 4"/>
    <property type="match status" value="1"/>
</dbReference>
<protein>
    <submittedName>
        <fullName evidence="2">Transposase IS4</fullName>
    </submittedName>
</protein>
<accession>A0AAW1IAM2</accession>
<gene>
    <name evidence="2" type="ORF">QE152_g37281</name>
</gene>
<name>A0AAW1IAM2_POPJA</name>
<dbReference type="Proteomes" id="UP001458880">
    <property type="component" value="Unassembled WGS sequence"/>
</dbReference>
<proteinExistence type="predicted"/>
<evidence type="ECO:0000313" key="3">
    <source>
        <dbReference type="Proteomes" id="UP001458880"/>
    </source>
</evidence>
<keyword evidence="3" id="KW-1185">Reference proteome</keyword>
<organism evidence="2 3">
    <name type="scientific">Popillia japonica</name>
    <name type="common">Japanese beetle</name>
    <dbReference type="NCBI Taxonomy" id="7064"/>
    <lineage>
        <taxon>Eukaryota</taxon>
        <taxon>Metazoa</taxon>
        <taxon>Ecdysozoa</taxon>
        <taxon>Arthropoda</taxon>
        <taxon>Hexapoda</taxon>
        <taxon>Insecta</taxon>
        <taxon>Pterygota</taxon>
        <taxon>Neoptera</taxon>
        <taxon>Endopterygota</taxon>
        <taxon>Coleoptera</taxon>
        <taxon>Polyphaga</taxon>
        <taxon>Scarabaeiformia</taxon>
        <taxon>Scarabaeidae</taxon>
        <taxon>Rutelinae</taxon>
        <taxon>Popillia</taxon>
    </lineage>
</organism>
<evidence type="ECO:0000259" key="1">
    <source>
        <dbReference type="Pfam" id="PF13843"/>
    </source>
</evidence>
<dbReference type="Pfam" id="PF13843">
    <property type="entry name" value="DDE_Tnp_1_7"/>
    <property type="match status" value="1"/>
</dbReference>